<dbReference type="Proteomes" id="UP000178659">
    <property type="component" value="Unassembled WGS sequence"/>
</dbReference>
<accession>A0A1G1VFQ1</accession>
<dbReference type="AlphaFoldDB" id="A0A1G1VFQ1"/>
<evidence type="ECO:0000256" key="1">
    <source>
        <dbReference type="ARBA" id="ARBA00006226"/>
    </source>
</evidence>
<keyword evidence="2" id="KW-1277">Toxin-antitoxin system</keyword>
<comment type="similarity">
    <text evidence="1">Belongs to the RelE toxin family.</text>
</comment>
<dbReference type="InterPro" id="IPR007712">
    <property type="entry name" value="RelE/ParE_toxin"/>
</dbReference>
<comment type="caution">
    <text evidence="3">The sequence shown here is derived from an EMBL/GenBank/DDBJ whole genome shotgun (WGS) entry which is preliminary data.</text>
</comment>
<dbReference type="Gene3D" id="3.30.2310.20">
    <property type="entry name" value="RelE-like"/>
    <property type="match status" value="1"/>
</dbReference>
<dbReference type="PANTHER" id="PTHR35601:SF1">
    <property type="entry name" value="TOXIN RELE"/>
    <property type="match status" value="1"/>
</dbReference>
<evidence type="ECO:0000256" key="2">
    <source>
        <dbReference type="ARBA" id="ARBA00022649"/>
    </source>
</evidence>
<reference evidence="3 4" key="1">
    <citation type="journal article" date="2016" name="Nat. Commun.">
        <title>Thousands of microbial genomes shed light on interconnected biogeochemical processes in an aquifer system.</title>
        <authorList>
            <person name="Anantharaman K."/>
            <person name="Brown C.T."/>
            <person name="Hug L.A."/>
            <person name="Sharon I."/>
            <person name="Castelle C.J."/>
            <person name="Probst A.J."/>
            <person name="Thomas B.C."/>
            <person name="Singh A."/>
            <person name="Wilkins M.J."/>
            <person name="Karaoz U."/>
            <person name="Brodie E.L."/>
            <person name="Williams K.H."/>
            <person name="Hubbard S.S."/>
            <person name="Banfield J.F."/>
        </authorList>
    </citation>
    <scope>NUCLEOTIDE SEQUENCE [LARGE SCALE GENOMIC DNA]</scope>
</reference>
<dbReference type="Pfam" id="PF05016">
    <property type="entry name" value="ParE_toxin"/>
    <property type="match status" value="1"/>
</dbReference>
<dbReference type="EMBL" id="MHCC01000001">
    <property type="protein sequence ID" value="OGY14220.1"/>
    <property type="molecule type" value="Genomic_DNA"/>
</dbReference>
<dbReference type="PANTHER" id="PTHR35601">
    <property type="entry name" value="TOXIN RELE"/>
    <property type="match status" value="1"/>
</dbReference>
<proteinExistence type="inferred from homology"/>
<evidence type="ECO:0000313" key="3">
    <source>
        <dbReference type="EMBL" id="OGY14220.1"/>
    </source>
</evidence>
<evidence type="ECO:0008006" key="5">
    <source>
        <dbReference type="Google" id="ProtNLM"/>
    </source>
</evidence>
<dbReference type="InterPro" id="IPR035093">
    <property type="entry name" value="RelE/ParE_toxin_dom_sf"/>
</dbReference>
<dbReference type="SUPFAM" id="SSF143011">
    <property type="entry name" value="RelE-like"/>
    <property type="match status" value="1"/>
</dbReference>
<sequence length="83" mass="9520">MAKIIFTKQAEKSFSKLKPSDKEKISRAVEKLSKNPLAGERLRGEFEGQYKLRAWPYSIIYVVINTSHAVIIVEIGHRQGVYK</sequence>
<name>A0A1G1VFQ1_9BACT</name>
<gene>
    <name evidence="3" type="ORF">A3A77_01940</name>
</gene>
<evidence type="ECO:0000313" key="4">
    <source>
        <dbReference type="Proteomes" id="UP000178659"/>
    </source>
</evidence>
<protein>
    <recommendedName>
        <fullName evidence="5">Addiction module toxin RelE</fullName>
    </recommendedName>
</protein>
<organism evidence="3 4">
    <name type="scientific">Candidatus Blackburnbacteria bacterium RIFCSPLOWO2_01_FULL_40_20</name>
    <dbReference type="NCBI Taxonomy" id="1797519"/>
    <lineage>
        <taxon>Bacteria</taxon>
        <taxon>Candidatus Blackburniibacteriota</taxon>
    </lineage>
</organism>